<sequence>MLDEVLAKGKSTLQTVTQVRWWTDRLLTFTTTRPAEYSFVAGQYARLGLPDRNDVIWRAYSMTSAPGTDSLEFYGILVEGGRFTSLLKHIQPGSPLLIEKQPFGFMTPDRFTGGDDLWMLSTGTGVGPFIALLRDGEVWTRFKRLILVHCVRHKEELCYTEELEAMARQDAQAGRARLQLLRLVTRESTLAPPADLQGRITDLLRNGELERTAGVALSDEASRIMLCGNPDMIEDTRRLLHERGLRPVRRALPGHFLTENYW</sequence>
<dbReference type="SUPFAM" id="SSF63380">
    <property type="entry name" value="Riboflavin synthase domain-like"/>
    <property type="match status" value="1"/>
</dbReference>
<dbReference type="GO" id="GO:0042167">
    <property type="term" value="P:heme catabolic process"/>
    <property type="evidence" value="ECO:0007669"/>
    <property type="project" value="TreeGrafter"/>
</dbReference>
<name>A0A6B3SFQ9_9BURK</name>
<comment type="similarity">
    <text evidence="1">Belongs to the ferredoxin--NADP reductase type 1 family.</text>
</comment>
<organism evidence="6 7">
    <name type="scientific">Noviherbaspirillum galbum</name>
    <dbReference type="NCBI Taxonomy" id="2709383"/>
    <lineage>
        <taxon>Bacteria</taxon>
        <taxon>Pseudomonadati</taxon>
        <taxon>Pseudomonadota</taxon>
        <taxon>Betaproteobacteria</taxon>
        <taxon>Burkholderiales</taxon>
        <taxon>Oxalobacteraceae</taxon>
        <taxon>Noviherbaspirillum</taxon>
    </lineage>
</organism>
<feature type="domain" description="FAD-binding FR-type" evidence="5">
    <location>
        <begin position="9"/>
        <end position="109"/>
    </location>
</feature>
<dbReference type="Gene3D" id="2.40.30.10">
    <property type="entry name" value="Translation factors"/>
    <property type="match status" value="1"/>
</dbReference>
<dbReference type="PROSITE" id="PS51384">
    <property type="entry name" value="FAD_FR"/>
    <property type="match status" value="1"/>
</dbReference>
<dbReference type="InterPro" id="IPR001433">
    <property type="entry name" value="OxRdtase_FAD/NAD-bd"/>
</dbReference>
<comment type="catalytic activity">
    <reaction evidence="4">
        <text>2 reduced [2Fe-2S]-[ferredoxin] + NADP(+) + H(+) = 2 oxidized [2Fe-2S]-[ferredoxin] + NADPH</text>
        <dbReference type="Rhea" id="RHEA:20125"/>
        <dbReference type="Rhea" id="RHEA-COMP:10000"/>
        <dbReference type="Rhea" id="RHEA-COMP:10001"/>
        <dbReference type="ChEBI" id="CHEBI:15378"/>
        <dbReference type="ChEBI" id="CHEBI:33737"/>
        <dbReference type="ChEBI" id="CHEBI:33738"/>
        <dbReference type="ChEBI" id="CHEBI:57783"/>
        <dbReference type="ChEBI" id="CHEBI:58349"/>
        <dbReference type="EC" id="1.18.1.2"/>
    </reaction>
</comment>
<gene>
    <name evidence="6" type="ORF">G3574_01255</name>
</gene>
<evidence type="ECO:0000313" key="6">
    <source>
        <dbReference type="EMBL" id="NEX59694.1"/>
    </source>
</evidence>
<dbReference type="InterPro" id="IPR051930">
    <property type="entry name" value="FNR_type-1"/>
</dbReference>
<dbReference type="EC" id="1.18.1.2" evidence="2"/>
<dbReference type="PANTHER" id="PTHR47878">
    <property type="entry name" value="OXIDOREDUCTASE FAD/NAD(P)-BINDING DOMAIN PROTEIN"/>
    <property type="match status" value="1"/>
</dbReference>
<dbReference type="EMBL" id="JAAIVB010000008">
    <property type="protein sequence ID" value="NEX59694.1"/>
    <property type="molecule type" value="Genomic_DNA"/>
</dbReference>
<proteinExistence type="inferred from homology"/>
<dbReference type="Pfam" id="PF00175">
    <property type="entry name" value="NAD_binding_1"/>
    <property type="match status" value="1"/>
</dbReference>
<keyword evidence="3" id="KW-0547">Nucleotide-binding</keyword>
<dbReference type="InterPro" id="IPR017927">
    <property type="entry name" value="FAD-bd_FR_type"/>
</dbReference>
<evidence type="ECO:0000256" key="3">
    <source>
        <dbReference type="ARBA" id="ARBA00022741"/>
    </source>
</evidence>
<evidence type="ECO:0000259" key="5">
    <source>
        <dbReference type="PROSITE" id="PS51384"/>
    </source>
</evidence>
<accession>A0A6B3SFQ9</accession>
<evidence type="ECO:0000256" key="4">
    <source>
        <dbReference type="ARBA" id="ARBA00047776"/>
    </source>
</evidence>
<evidence type="ECO:0000256" key="2">
    <source>
        <dbReference type="ARBA" id="ARBA00013223"/>
    </source>
</evidence>
<keyword evidence="7" id="KW-1185">Reference proteome</keyword>
<evidence type="ECO:0000256" key="1">
    <source>
        <dbReference type="ARBA" id="ARBA00008312"/>
    </source>
</evidence>
<comment type="caution">
    <text evidence="6">The sequence shown here is derived from an EMBL/GenBank/DDBJ whole genome shotgun (WGS) entry which is preliminary data.</text>
</comment>
<dbReference type="AlphaFoldDB" id="A0A6B3SFQ9"/>
<evidence type="ECO:0000313" key="7">
    <source>
        <dbReference type="Proteomes" id="UP000482155"/>
    </source>
</evidence>
<dbReference type="InterPro" id="IPR033892">
    <property type="entry name" value="FNR_bac"/>
</dbReference>
<dbReference type="GO" id="GO:0034599">
    <property type="term" value="P:cellular response to oxidative stress"/>
    <property type="evidence" value="ECO:0007669"/>
    <property type="project" value="TreeGrafter"/>
</dbReference>
<dbReference type="GO" id="GO:0000166">
    <property type="term" value="F:nucleotide binding"/>
    <property type="evidence" value="ECO:0007669"/>
    <property type="project" value="UniProtKB-KW"/>
</dbReference>
<dbReference type="CDD" id="cd06195">
    <property type="entry name" value="FNR1"/>
    <property type="match status" value="1"/>
</dbReference>
<reference evidence="6 7" key="1">
    <citation type="submission" date="2020-02" db="EMBL/GenBank/DDBJ databases">
        <authorList>
            <person name="Kim M.K."/>
        </authorList>
    </citation>
    <scope>NUCLEOTIDE SEQUENCE [LARGE SCALE GENOMIC DNA]</scope>
    <source>
        <strain evidence="6 7">17J57-3</strain>
    </source>
</reference>
<dbReference type="PANTHER" id="PTHR47878:SF2">
    <property type="entry name" value="OXIDOREDUCTASE FAD_NAD(P)-BINDING DOMAIN PROTEIN"/>
    <property type="match status" value="1"/>
</dbReference>
<dbReference type="InterPro" id="IPR017938">
    <property type="entry name" value="Riboflavin_synthase-like_b-brl"/>
</dbReference>
<dbReference type="Proteomes" id="UP000482155">
    <property type="component" value="Unassembled WGS sequence"/>
</dbReference>
<dbReference type="RefSeq" id="WP_163960093.1">
    <property type="nucleotide sequence ID" value="NZ_JAAIVB010000008.1"/>
</dbReference>
<protein>
    <recommendedName>
        <fullName evidence="2">ferredoxin--NADP(+) reductase</fullName>
        <ecNumber evidence="2">1.18.1.2</ecNumber>
    </recommendedName>
</protein>
<dbReference type="SUPFAM" id="SSF52343">
    <property type="entry name" value="Ferredoxin reductase-like, C-terminal NADP-linked domain"/>
    <property type="match status" value="1"/>
</dbReference>
<dbReference type="GO" id="GO:0004324">
    <property type="term" value="F:ferredoxin-NADP+ reductase activity"/>
    <property type="evidence" value="ECO:0007669"/>
    <property type="project" value="UniProtKB-EC"/>
</dbReference>
<dbReference type="InterPro" id="IPR039261">
    <property type="entry name" value="FNR_nucleotide-bd"/>
</dbReference>
<dbReference type="Gene3D" id="3.40.50.80">
    <property type="entry name" value="Nucleotide-binding domain of ferredoxin-NADP reductase (FNR) module"/>
    <property type="match status" value="1"/>
</dbReference>